<dbReference type="PANTHER" id="PTHR10398:SF2">
    <property type="entry name" value="AFADIN"/>
    <property type="match status" value="1"/>
</dbReference>
<dbReference type="InterPro" id="IPR028842">
    <property type="entry name" value="Afadin"/>
</dbReference>
<dbReference type="InterPro" id="IPR000159">
    <property type="entry name" value="RA_dom"/>
</dbReference>
<comment type="caution">
    <text evidence="2">The sequence shown here is derived from an EMBL/GenBank/DDBJ whole genome shotgun (WGS) entry which is preliminary data.</text>
</comment>
<proteinExistence type="predicted"/>
<evidence type="ECO:0000313" key="3">
    <source>
        <dbReference type="Proteomes" id="UP001434883"/>
    </source>
</evidence>
<keyword evidence="3" id="KW-1185">Reference proteome</keyword>
<accession>A0ABV0QB35</accession>
<dbReference type="InterPro" id="IPR029071">
    <property type="entry name" value="Ubiquitin-like_domsf"/>
</dbReference>
<dbReference type="PROSITE" id="PS50200">
    <property type="entry name" value="RA"/>
    <property type="match status" value="1"/>
</dbReference>
<dbReference type="Gene3D" id="3.10.20.90">
    <property type="entry name" value="Phosphatidylinositol 3-kinase Catalytic Subunit, Chain A, domain 1"/>
    <property type="match status" value="1"/>
</dbReference>
<evidence type="ECO:0000313" key="2">
    <source>
        <dbReference type="EMBL" id="MEQ2192773.1"/>
    </source>
</evidence>
<feature type="domain" description="Ras-associating" evidence="1">
    <location>
        <begin position="80"/>
        <end position="144"/>
    </location>
</feature>
<gene>
    <name evidence="2" type="ORF">XENOCAPTIV_017051</name>
</gene>
<dbReference type="SUPFAM" id="SSF54236">
    <property type="entry name" value="Ubiquitin-like"/>
    <property type="match status" value="1"/>
</dbReference>
<feature type="non-terminal residue" evidence="2">
    <location>
        <position position="1"/>
    </location>
</feature>
<protein>
    <recommendedName>
        <fullName evidence="1">Ras-associating domain-containing protein</fullName>
    </recommendedName>
</protein>
<dbReference type="EMBL" id="JAHRIN010003548">
    <property type="protein sequence ID" value="MEQ2192773.1"/>
    <property type="molecule type" value="Genomic_DNA"/>
</dbReference>
<dbReference type="Pfam" id="PF00788">
    <property type="entry name" value="RA"/>
    <property type="match status" value="1"/>
</dbReference>
<organism evidence="2 3">
    <name type="scientific">Xenoophorus captivus</name>
    <dbReference type="NCBI Taxonomy" id="1517983"/>
    <lineage>
        <taxon>Eukaryota</taxon>
        <taxon>Metazoa</taxon>
        <taxon>Chordata</taxon>
        <taxon>Craniata</taxon>
        <taxon>Vertebrata</taxon>
        <taxon>Euteleostomi</taxon>
        <taxon>Actinopterygii</taxon>
        <taxon>Neopterygii</taxon>
        <taxon>Teleostei</taxon>
        <taxon>Neoteleostei</taxon>
        <taxon>Acanthomorphata</taxon>
        <taxon>Ovalentaria</taxon>
        <taxon>Atherinomorphae</taxon>
        <taxon>Cyprinodontiformes</taxon>
        <taxon>Goodeidae</taxon>
        <taxon>Xenoophorus</taxon>
    </lineage>
</organism>
<name>A0ABV0QB35_9TELE</name>
<sequence length="144" mass="16026">PALPSSLAGRCRWRSLHTVCMSMHIAGEALYDILKGREYCGQVRLRTPAGGHVPAQDMSSTPGVGLCSRICSRSRRGEPPRGTLKIYADSLKPNIPYKTILLSTRDTADFAVVEALEKYGLEKENPREYCIARVKTVTLNCRRF</sequence>
<reference evidence="2 3" key="1">
    <citation type="submission" date="2021-06" db="EMBL/GenBank/DDBJ databases">
        <authorList>
            <person name="Palmer J.M."/>
        </authorList>
    </citation>
    <scope>NUCLEOTIDE SEQUENCE [LARGE SCALE GENOMIC DNA]</scope>
    <source>
        <strain evidence="2 3">XC_2019</strain>
        <tissue evidence="2">Muscle</tissue>
    </source>
</reference>
<dbReference type="Proteomes" id="UP001434883">
    <property type="component" value="Unassembled WGS sequence"/>
</dbReference>
<dbReference type="PANTHER" id="PTHR10398">
    <property type="entry name" value="AFADIN"/>
    <property type="match status" value="1"/>
</dbReference>
<evidence type="ECO:0000259" key="1">
    <source>
        <dbReference type="PROSITE" id="PS50200"/>
    </source>
</evidence>